<evidence type="ECO:0000259" key="5">
    <source>
        <dbReference type="PROSITE" id="PS51471"/>
    </source>
</evidence>
<dbReference type="Pfam" id="PF14226">
    <property type="entry name" value="DIOX_N"/>
    <property type="match status" value="1"/>
</dbReference>
<accession>A0AAV1CJC2</accession>
<protein>
    <submittedName>
        <fullName evidence="6">OLC1v1031405C1</fullName>
    </submittedName>
</protein>
<evidence type="ECO:0000313" key="7">
    <source>
        <dbReference type="Proteomes" id="UP001161247"/>
    </source>
</evidence>
<evidence type="ECO:0000256" key="2">
    <source>
        <dbReference type="ARBA" id="ARBA00022723"/>
    </source>
</evidence>
<dbReference type="SUPFAM" id="SSF51197">
    <property type="entry name" value="Clavaminate synthase-like"/>
    <property type="match status" value="2"/>
</dbReference>
<dbReference type="GO" id="GO:0002238">
    <property type="term" value="P:response to molecule of fungal origin"/>
    <property type="evidence" value="ECO:0007669"/>
    <property type="project" value="UniProtKB-ARBA"/>
</dbReference>
<proteinExistence type="inferred from homology"/>
<feature type="domain" description="Fe2OG dioxygenase" evidence="5">
    <location>
        <begin position="200"/>
        <end position="344"/>
    </location>
</feature>
<dbReference type="InterPro" id="IPR027443">
    <property type="entry name" value="IPNS-like_sf"/>
</dbReference>
<dbReference type="PROSITE" id="PS51471">
    <property type="entry name" value="FE2OG_OXY"/>
    <property type="match status" value="1"/>
</dbReference>
<evidence type="ECO:0000256" key="3">
    <source>
        <dbReference type="ARBA" id="ARBA00023004"/>
    </source>
</evidence>
<dbReference type="GO" id="GO:0009805">
    <property type="term" value="P:coumarin biosynthetic process"/>
    <property type="evidence" value="ECO:0007669"/>
    <property type="project" value="UniProtKB-ARBA"/>
</dbReference>
<dbReference type="InterPro" id="IPR026992">
    <property type="entry name" value="DIOX_N"/>
</dbReference>
<dbReference type="InterPro" id="IPR050295">
    <property type="entry name" value="Plant_2OG-oxidoreductases"/>
</dbReference>
<reference evidence="6" key="1">
    <citation type="submission" date="2023-03" db="EMBL/GenBank/DDBJ databases">
        <authorList>
            <person name="Julca I."/>
        </authorList>
    </citation>
    <scope>NUCLEOTIDE SEQUENCE</scope>
</reference>
<gene>
    <name evidence="6" type="ORF">OLC1_LOCUS6425</name>
</gene>
<dbReference type="GO" id="GO:0046872">
    <property type="term" value="F:metal ion binding"/>
    <property type="evidence" value="ECO:0007669"/>
    <property type="project" value="UniProtKB-KW"/>
</dbReference>
<evidence type="ECO:0000256" key="4">
    <source>
        <dbReference type="RuleBase" id="RU003682"/>
    </source>
</evidence>
<dbReference type="PANTHER" id="PTHR47991">
    <property type="entry name" value="OXOGLUTARATE/IRON-DEPENDENT DIOXYGENASE"/>
    <property type="match status" value="1"/>
</dbReference>
<organism evidence="6 7">
    <name type="scientific">Oldenlandia corymbosa var. corymbosa</name>
    <dbReference type="NCBI Taxonomy" id="529605"/>
    <lineage>
        <taxon>Eukaryota</taxon>
        <taxon>Viridiplantae</taxon>
        <taxon>Streptophyta</taxon>
        <taxon>Embryophyta</taxon>
        <taxon>Tracheophyta</taxon>
        <taxon>Spermatophyta</taxon>
        <taxon>Magnoliopsida</taxon>
        <taxon>eudicotyledons</taxon>
        <taxon>Gunneridae</taxon>
        <taxon>Pentapetalae</taxon>
        <taxon>asterids</taxon>
        <taxon>lamiids</taxon>
        <taxon>Gentianales</taxon>
        <taxon>Rubiaceae</taxon>
        <taxon>Rubioideae</taxon>
        <taxon>Spermacoceae</taxon>
        <taxon>Hedyotis-Oldenlandia complex</taxon>
        <taxon>Oldenlandia</taxon>
    </lineage>
</organism>
<dbReference type="Proteomes" id="UP001161247">
    <property type="component" value="Chromosome 2"/>
</dbReference>
<dbReference type="Pfam" id="PF03171">
    <property type="entry name" value="2OG-FeII_Oxy"/>
    <property type="match status" value="1"/>
</dbReference>
<dbReference type="FunFam" id="2.60.120.330:FF:000079">
    <property type="entry name" value="Protein SRG1"/>
    <property type="match status" value="1"/>
</dbReference>
<evidence type="ECO:0000256" key="1">
    <source>
        <dbReference type="ARBA" id="ARBA00008056"/>
    </source>
</evidence>
<name>A0AAV1CJC2_OLDCO</name>
<dbReference type="AlphaFoldDB" id="A0AAV1CJC2"/>
<dbReference type="InterPro" id="IPR005123">
    <property type="entry name" value="Oxoglu/Fe-dep_dioxygenase_dom"/>
</dbReference>
<keyword evidence="7" id="KW-1185">Reference proteome</keyword>
<comment type="similarity">
    <text evidence="1 4">Belongs to the iron/ascorbate-dependent oxidoreductase family.</text>
</comment>
<keyword evidence="4" id="KW-0560">Oxidoreductase</keyword>
<dbReference type="InterPro" id="IPR044861">
    <property type="entry name" value="IPNS-like_FE2OG_OXY"/>
</dbReference>
<sequence length="344" mass="38977">MDNNVGVSLLVENVQELASKNSKEIPHRYIRSALIPADEVSVNDSWQIPVIDMSKVNSHEYQTEMSKLHQACKDWGFFQLTNHGATTAIENMNAATHEFFKLPLEEKMVYSQQPGSFEGYGQASFNLEDQKLDWNDRLFIYTIPASARKMRFWPTNPTSFRSSLEEYSRELQKICIRLLELMAVNLGVESKEFVSMCQECTQSIRIACYPPCSQPDKVLGITPHSDPVLLTLLVQVNEVEGLQIRKNGKWVPVKPLPGAIIVNTGDAMEVMTKLVFHIGLKNVQELASKNLKEIPHRFIRSEIRTDDVSVNESSQIPVIDMCKLVAGNAEYETEMSKLHQACKD</sequence>
<dbReference type="Gene3D" id="2.60.120.330">
    <property type="entry name" value="B-lactam Antibiotic, Isopenicillin N Synthase, Chain"/>
    <property type="match status" value="2"/>
</dbReference>
<keyword evidence="3 4" id="KW-0408">Iron</keyword>
<dbReference type="EMBL" id="OX459119">
    <property type="protein sequence ID" value="CAI9095451.1"/>
    <property type="molecule type" value="Genomic_DNA"/>
</dbReference>
<dbReference type="GO" id="GO:0016706">
    <property type="term" value="F:2-oxoglutarate-dependent dioxygenase activity"/>
    <property type="evidence" value="ECO:0007669"/>
    <property type="project" value="UniProtKB-ARBA"/>
</dbReference>
<keyword evidence="2 4" id="KW-0479">Metal-binding</keyword>
<evidence type="ECO:0000313" key="6">
    <source>
        <dbReference type="EMBL" id="CAI9095451.1"/>
    </source>
</evidence>